<reference evidence="9" key="1">
    <citation type="journal article" date="2017" name="MBio">
        <title>Type VI secretion-mediated competition in the bee gut microbiome.</title>
        <authorList>
            <person name="Steele M.I."/>
            <person name="Kwong W.K."/>
            <person name="Powell J.E."/>
            <person name="Whiteley M."/>
            <person name="Moran N.A."/>
        </authorList>
    </citation>
    <scope>NUCLEOTIDE SEQUENCE [LARGE SCALE GENOMIC DNA]</scope>
    <source>
        <strain evidence="9">WkB273</strain>
    </source>
</reference>
<dbReference type="InterPro" id="IPR037294">
    <property type="entry name" value="ABC_BtuC-like"/>
</dbReference>
<dbReference type="Pfam" id="PF01032">
    <property type="entry name" value="FecCD"/>
    <property type="match status" value="1"/>
</dbReference>
<evidence type="ECO:0000256" key="8">
    <source>
        <dbReference type="SAM" id="Phobius"/>
    </source>
</evidence>
<keyword evidence="3" id="KW-0813">Transport</keyword>
<evidence type="ECO:0000256" key="1">
    <source>
        <dbReference type="ARBA" id="ARBA00004651"/>
    </source>
</evidence>
<proteinExistence type="inferred from homology"/>
<dbReference type="GO" id="GO:0022857">
    <property type="term" value="F:transmembrane transporter activity"/>
    <property type="evidence" value="ECO:0007669"/>
    <property type="project" value="InterPro"/>
</dbReference>
<feature type="transmembrane region" description="Helical" evidence="8">
    <location>
        <begin position="42"/>
        <end position="65"/>
    </location>
</feature>
<keyword evidence="10" id="KW-1185">Reference proteome</keyword>
<sequence length="314" mass="34928">MNRRFWILCACIVGLALFFMLYDSGFDVDYVLPKRLLRLGTILLAGVCIAVSSVVFQTLVTNRVLTPAVMGYESVYLFWQVLLLFFLGQSGLGLLGLNGNFFASMGLMLLYSWLIHHFLLPRARQNLWLLLLFGLVLTMVITTLTQFIELKISPGEFSVFQGINYASFNHSEIQTLIYAAVAMLVVGSLGYPYLSTLDVMALGEEQAVSLGVDYARFVRWGFGLIAVLVAVSTSLVGPTAFMGVFIANMAYAFAGHFQHKRILWFASAVAVAVFLVAQILVEHVFNYKTTVSILINLICGVYFLLLIVRHRGMA</sequence>
<feature type="transmembrane region" description="Helical" evidence="8">
    <location>
        <begin position="101"/>
        <end position="120"/>
    </location>
</feature>
<feature type="transmembrane region" description="Helical" evidence="8">
    <location>
        <begin position="127"/>
        <end position="148"/>
    </location>
</feature>
<dbReference type="InterPro" id="IPR000522">
    <property type="entry name" value="ABC_transptr_permease_BtuC"/>
</dbReference>
<dbReference type="SUPFAM" id="SSF81345">
    <property type="entry name" value="ABC transporter involved in vitamin B12 uptake, BtuC"/>
    <property type="match status" value="1"/>
</dbReference>
<feature type="transmembrane region" description="Helical" evidence="8">
    <location>
        <begin position="77"/>
        <end position="95"/>
    </location>
</feature>
<feature type="transmembrane region" description="Helical" evidence="8">
    <location>
        <begin position="5"/>
        <end position="22"/>
    </location>
</feature>
<evidence type="ECO:0000256" key="5">
    <source>
        <dbReference type="ARBA" id="ARBA00022692"/>
    </source>
</evidence>
<name>A0A2N9X7W3_9NEIS</name>
<evidence type="ECO:0000313" key="10">
    <source>
        <dbReference type="Proteomes" id="UP000230202"/>
    </source>
</evidence>
<dbReference type="GO" id="GO:0005886">
    <property type="term" value="C:plasma membrane"/>
    <property type="evidence" value="ECO:0007669"/>
    <property type="project" value="UniProtKB-SubCell"/>
</dbReference>
<evidence type="ECO:0000256" key="2">
    <source>
        <dbReference type="ARBA" id="ARBA00007935"/>
    </source>
</evidence>
<feature type="transmembrane region" description="Helical" evidence="8">
    <location>
        <begin position="214"/>
        <end position="231"/>
    </location>
</feature>
<comment type="subcellular location">
    <subcellularLocation>
        <location evidence="1">Cell membrane</location>
        <topology evidence="1">Multi-pass membrane protein</topology>
    </subcellularLocation>
</comment>
<keyword evidence="6 8" id="KW-1133">Transmembrane helix</keyword>
<accession>A0A2N9X7W3</accession>
<dbReference type="Proteomes" id="UP000230202">
    <property type="component" value="Unassembled WGS sequence"/>
</dbReference>
<comment type="similarity">
    <text evidence="2">Belongs to the binding-protein-dependent transport system permease family. FecCD subfamily.</text>
</comment>
<protein>
    <submittedName>
        <fullName evidence="9">Iron ABC transporter permease</fullName>
    </submittedName>
</protein>
<gene>
    <name evidence="9" type="ORF">BHC54_04245</name>
</gene>
<comment type="caution">
    <text evidence="9">The sequence shown here is derived from an EMBL/GenBank/DDBJ whole genome shotgun (WGS) entry which is preliminary data.</text>
</comment>
<dbReference type="EMBL" id="MEIL01000023">
    <property type="protein sequence ID" value="PIT39972.1"/>
    <property type="molecule type" value="Genomic_DNA"/>
</dbReference>
<dbReference type="RefSeq" id="WP_100151897.1">
    <property type="nucleotide sequence ID" value="NZ_MEIL01000023.1"/>
</dbReference>
<feature type="transmembrane region" description="Helical" evidence="8">
    <location>
        <begin position="262"/>
        <end position="281"/>
    </location>
</feature>
<dbReference type="Gene3D" id="1.10.3470.10">
    <property type="entry name" value="ABC transporter involved in vitamin B12 uptake, BtuC"/>
    <property type="match status" value="1"/>
</dbReference>
<dbReference type="PANTHER" id="PTHR30472:SF19">
    <property type="entry name" value="PETROBACTIN IMPORT SYSTEM PERMEASE PROTEIN YCLO"/>
    <property type="match status" value="1"/>
</dbReference>
<dbReference type="GO" id="GO:0033214">
    <property type="term" value="P:siderophore-iron import into cell"/>
    <property type="evidence" value="ECO:0007669"/>
    <property type="project" value="TreeGrafter"/>
</dbReference>
<feature type="transmembrane region" description="Helical" evidence="8">
    <location>
        <begin position="287"/>
        <end position="308"/>
    </location>
</feature>
<evidence type="ECO:0000256" key="6">
    <source>
        <dbReference type="ARBA" id="ARBA00022989"/>
    </source>
</evidence>
<dbReference type="AlphaFoldDB" id="A0A2N9X7W3"/>
<dbReference type="PANTHER" id="PTHR30472">
    <property type="entry name" value="FERRIC ENTEROBACTIN TRANSPORT SYSTEM PERMEASE PROTEIN"/>
    <property type="match status" value="1"/>
</dbReference>
<keyword evidence="5 8" id="KW-0812">Transmembrane</keyword>
<keyword evidence="4" id="KW-1003">Cell membrane</keyword>
<evidence type="ECO:0000256" key="4">
    <source>
        <dbReference type="ARBA" id="ARBA00022475"/>
    </source>
</evidence>
<organism evidence="9 10">
    <name type="scientific">Snodgrassella alvi</name>
    <dbReference type="NCBI Taxonomy" id="1196083"/>
    <lineage>
        <taxon>Bacteria</taxon>
        <taxon>Pseudomonadati</taxon>
        <taxon>Pseudomonadota</taxon>
        <taxon>Betaproteobacteria</taxon>
        <taxon>Neisseriales</taxon>
        <taxon>Neisseriaceae</taxon>
        <taxon>Snodgrassella</taxon>
    </lineage>
</organism>
<keyword evidence="7 8" id="KW-0472">Membrane</keyword>
<feature type="transmembrane region" description="Helical" evidence="8">
    <location>
        <begin position="237"/>
        <end position="255"/>
    </location>
</feature>
<evidence type="ECO:0000256" key="7">
    <source>
        <dbReference type="ARBA" id="ARBA00023136"/>
    </source>
</evidence>
<feature type="transmembrane region" description="Helical" evidence="8">
    <location>
        <begin position="175"/>
        <end position="194"/>
    </location>
</feature>
<evidence type="ECO:0000313" key="9">
    <source>
        <dbReference type="EMBL" id="PIT39972.1"/>
    </source>
</evidence>
<evidence type="ECO:0000256" key="3">
    <source>
        <dbReference type="ARBA" id="ARBA00022448"/>
    </source>
</evidence>